<dbReference type="GO" id="GO:0008046">
    <property type="term" value="F:axon guidance receptor activity"/>
    <property type="evidence" value="ECO:0007669"/>
    <property type="project" value="TreeGrafter"/>
</dbReference>
<dbReference type="InterPro" id="IPR003599">
    <property type="entry name" value="Ig_sub"/>
</dbReference>
<proteinExistence type="predicted"/>
<dbReference type="SUPFAM" id="SSF48726">
    <property type="entry name" value="Immunoglobulin"/>
    <property type="match status" value="2"/>
</dbReference>
<dbReference type="PROSITE" id="PS50835">
    <property type="entry name" value="IG_LIKE"/>
    <property type="match status" value="2"/>
</dbReference>
<keyword evidence="3" id="KW-0472">Membrane</keyword>
<keyword evidence="4" id="KW-1015">Disulfide bond</keyword>
<evidence type="ECO:0000259" key="5">
    <source>
        <dbReference type="PROSITE" id="PS50835"/>
    </source>
</evidence>
<evidence type="ECO:0000256" key="2">
    <source>
        <dbReference type="ARBA" id="ARBA00022729"/>
    </source>
</evidence>
<dbReference type="CTD" id="20322110"/>
<dbReference type="InterPro" id="IPR013162">
    <property type="entry name" value="CD80_C2-set"/>
</dbReference>
<feature type="domain" description="Ig-like" evidence="5">
    <location>
        <begin position="122"/>
        <end position="270"/>
    </location>
</feature>
<dbReference type="Gene3D" id="2.60.40.10">
    <property type="entry name" value="Immunoglobulins"/>
    <property type="match status" value="2"/>
</dbReference>
<reference evidence="6 7" key="1">
    <citation type="submission" date="2013-11" db="EMBL/GenBank/DDBJ databases">
        <title>Opisthorchis viverrini - life in the bile duct.</title>
        <authorList>
            <person name="Young N.D."/>
            <person name="Nagarajan N."/>
            <person name="Lin S.J."/>
            <person name="Korhonen P.K."/>
            <person name="Jex A.R."/>
            <person name="Hall R.S."/>
            <person name="Safavi-Hemami H."/>
            <person name="Kaewkong W."/>
            <person name="Bertrand D."/>
            <person name="Gao S."/>
            <person name="Seet Q."/>
            <person name="Wongkham S."/>
            <person name="Teh B.T."/>
            <person name="Wongkham C."/>
            <person name="Intapan P.M."/>
            <person name="Maleewong W."/>
            <person name="Yang X."/>
            <person name="Hu M."/>
            <person name="Wang Z."/>
            <person name="Hofmann A."/>
            <person name="Sternberg P.W."/>
            <person name="Tan P."/>
            <person name="Wang J."/>
            <person name="Gasser R.B."/>
        </authorList>
    </citation>
    <scope>NUCLEOTIDE SEQUENCE [LARGE SCALE GENOMIC DNA]</scope>
</reference>
<dbReference type="Proteomes" id="UP000054324">
    <property type="component" value="Unassembled WGS sequence"/>
</dbReference>
<evidence type="ECO:0000256" key="1">
    <source>
        <dbReference type="ARBA" id="ARBA00004167"/>
    </source>
</evidence>
<evidence type="ECO:0000256" key="4">
    <source>
        <dbReference type="ARBA" id="ARBA00023157"/>
    </source>
</evidence>
<dbReference type="PANTHER" id="PTHR45080:SF8">
    <property type="entry name" value="IG-LIKE DOMAIN-CONTAINING PROTEIN"/>
    <property type="match status" value="1"/>
</dbReference>
<comment type="subcellular location">
    <subcellularLocation>
        <location evidence="1">Membrane</location>
        <topology evidence="1">Single-pass membrane protein</topology>
    </subcellularLocation>
</comment>
<dbReference type="CDD" id="cd00096">
    <property type="entry name" value="Ig"/>
    <property type="match status" value="1"/>
</dbReference>
<organism evidence="6 7">
    <name type="scientific">Opisthorchis viverrini</name>
    <name type="common">Southeast Asian liver fluke</name>
    <dbReference type="NCBI Taxonomy" id="6198"/>
    <lineage>
        <taxon>Eukaryota</taxon>
        <taxon>Metazoa</taxon>
        <taxon>Spiralia</taxon>
        <taxon>Lophotrochozoa</taxon>
        <taxon>Platyhelminthes</taxon>
        <taxon>Trematoda</taxon>
        <taxon>Digenea</taxon>
        <taxon>Opisthorchiida</taxon>
        <taxon>Opisthorchiata</taxon>
        <taxon>Opisthorchiidae</taxon>
        <taxon>Opisthorchis</taxon>
    </lineage>
</organism>
<dbReference type="GeneID" id="20322110"/>
<dbReference type="SMART" id="SM00409">
    <property type="entry name" value="IG"/>
    <property type="match status" value="2"/>
</dbReference>
<dbReference type="GO" id="GO:0050808">
    <property type="term" value="P:synapse organization"/>
    <property type="evidence" value="ECO:0007669"/>
    <property type="project" value="TreeGrafter"/>
</dbReference>
<dbReference type="InterPro" id="IPR003598">
    <property type="entry name" value="Ig_sub2"/>
</dbReference>
<dbReference type="RefSeq" id="XP_009171860.1">
    <property type="nucleotide sequence ID" value="XM_009173596.1"/>
</dbReference>
<dbReference type="InterPro" id="IPR050958">
    <property type="entry name" value="Cell_Adh-Cytoskel_Orgn"/>
</dbReference>
<dbReference type="InterPro" id="IPR007110">
    <property type="entry name" value="Ig-like_dom"/>
</dbReference>
<dbReference type="InterPro" id="IPR013783">
    <property type="entry name" value="Ig-like_fold"/>
</dbReference>
<sequence length="375" mass="43224">MKFVRPRQYGICIFGPAVLSVPTVDPGIPAPDLRWMWRPRICQNLSEAREVVDGDERISVGKNRKRLVIRSAQLQHEGVYTCLASNGLGESLSPFVDIVILGNLHVCHFGHILRPVKITERPKILKTYDLSSRPSSPIKLRCVARGRPQVRIRWLQNGRPVVSENTLPRHNNAGQLQVFQVRLKHEAAWCSTFSCLRTSQTKESAEFQEGPNHIVLWQTRCVYFEDREFYWETHSELTFLQPVLREHEGIYACQASSSNDTFVNETTELQLLYPPQLIYSQPLKFSIRRKHDYSLPSAEYVTDLLNDHAINSQGQSFQGVRESALPDIKQNLSCYLRSNPLPWRVFWERVTDSTNSLCSNKRPPVTEQHKFLVFQ</sequence>
<evidence type="ECO:0000313" key="7">
    <source>
        <dbReference type="Proteomes" id="UP000054324"/>
    </source>
</evidence>
<dbReference type="KEGG" id="ovi:T265_07931"/>
<evidence type="ECO:0000256" key="3">
    <source>
        <dbReference type="ARBA" id="ARBA00023136"/>
    </source>
</evidence>
<dbReference type="InterPro" id="IPR036179">
    <property type="entry name" value="Ig-like_dom_sf"/>
</dbReference>
<dbReference type="EMBL" id="KL596812">
    <property type="protein sequence ID" value="KER24372.1"/>
    <property type="molecule type" value="Genomic_DNA"/>
</dbReference>
<dbReference type="GO" id="GO:0005886">
    <property type="term" value="C:plasma membrane"/>
    <property type="evidence" value="ECO:0007669"/>
    <property type="project" value="TreeGrafter"/>
</dbReference>
<dbReference type="Pfam" id="PF08205">
    <property type="entry name" value="C2-set_2"/>
    <property type="match status" value="1"/>
</dbReference>
<feature type="domain" description="Ig-like" evidence="5">
    <location>
        <begin position="12"/>
        <end position="93"/>
    </location>
</feature>
<dbReference type="SMART" id="SM00408">
    <property type="entry name" value="IGc2"/>
    <property type="match status" value="2"/>
</dbReference>
<keyword evidence="2" id="KW-0732">Signal</keyword>
<evidence type="ECO:0000313" key="6">
    <source>
        <dbReference type="EMBL" id="KER24372.1"/>
    </source>
</evidence>
<accession>A0A074ZFF9</accession>
<dbReference type="GO" id="GO:0043025">
    <property type="term" value="C:neuronal cell body"/>
    <property type="evidence" value="ECO:0007669"/>
    <property type="project" value="TreeGrafter"/>
</dbReference>
<dbReference type="GO" id="GO:0007156">
    <property type="term" value="P:homophilic cell adhesion via plasma membrane adhesion molecules"/>
    <property type="evidence" value="ECO:0007669"/>
    <property type="project" value="TreeGrafter"/>
</dbReference>
<gene>
    <name evidence="6" type="ORF">T265_07931</name>
</gene>
<dbReference type="PANTHER" id="PTHR45080">
    <property type="entry name" value="CONTACTIN 5"/>
    <property type="match status" value="1"/>
</dbReference>
<keyword evidence="7" id="KW-1185">Reference proteome</keyword>
<protein>
    <recommendedName>
        <fullName evidence="5">Ig-like domain-containing protein</fullName>
    </recommendedName>
</protein>
<dbReference type="AlphaFoldDB" id="A0A074ZFF9"/>
<name>A0A074ZFF9_OPIVI</name>
<dbReference type="GO" id="GO:0030424">
    <property type="term" value="C:axon"/>
    <property type="evidence" value="ECO:0007669"/>
    <property type="project" value="TreeGrafter"/>
</dbReference>
<dbReference type="OrthoDB" id="6272054at2759"/>
<dbReference type="STRING" id="6198.A0A074ZFF9"/>